<dbReference type="EMBL" id="HACM01010194">
    <property type="protein sequence ID" value="CRZ10636.1"/>
    <property type="molecule type" value="Transcribed_RNA"/>
</dbReference>
<accession>A0A0H5RA10</accession>
<organism evidence="1">
    <name type="scientific">Spongospora subterranea</name>
    <dbReference type="NCBI Taxonomy" id="70186"/>
    <lineage>
        <taxon>Eukaryota</taxon>
        <taxon>Sar</taxon>
        <taxon>Rhizaria</taxon>
        <taxon>Endomyxa</taxon>
        <taxon>Phytomyxea</taxon>
        <taxon>Plasmodiophorida</taxon>
        <taxon>Plasmodiophoridae</taxon>
        <taxon>Spongospora</taxon>
    </lineage>
</organism>
<feature type="non-terminal residue" evidence="1">
    <location>
        <position position="134"/>
    </location>
</feature>
<feature type="non-terminal residue" evidence="1">
    <location>
        <position position="1"/>
    </location>
</feature>
<name>A0A0H5RA10_9EUKA</name>
<proteinExistence type="predicted"/>
<dbReference type="AlphaFoldDB" id="A0A0H5RA10"/>
<reference evidence="1" key="1">
    <citation type="submission" date="2015-04" db="EMBL/GenBank/DDBJ databases">
        <title>The genome sequence of the plant pathogenic Rhizarian Plasmodiophora brassicae reveals insights in its biotrophic life cycle and the origin of chitin synthesis.</title>
        <authorList>
            <person name="Schwelm A."/>
            <person name="Fogelqvist J."/>
            <person name="Knaust A."/>
            <person name="Julke S."/>
            <person name="Lilja T."/>
            <person name="Dhandapani V."/>
            <person name="Bonilla-Rosso G."/>
            <person name="Karlsson M."/>
            <person name="Shevchenko A."/>
            <person name="Choi S.R."/>
            <person name="Kim H.G."/>
            <person name="Park J.Y."/>
            <person name="Lim Y.P."/>
            <person name="Ludwig-Muller J."/>
            <person name="Dixelius C."/>
        </authorList>
    </citation>
    <scope>NUCLEOTIDE SEQUENCE</scope>
    <source>
        <tissue evidence="1">Potato root galls</tissue>
    </source>
</reference>
<sequence>KLIPKRLSIKFFRFSTYRSLHRMLLNYCSIICGLRNGVLGSFPSSEFIHAQNTLKGARTFMGDENSPLIVSSSRSLQRCGRMVPVGISPLFCFAATYANISDLADRPADSPSGASGTMSLNIYLGYGGVSNKSV</sequence>
<evidence type="ECO:0000313" key="1">
    <source>
        <dbReference type="EMBL" id="CRZ10636.1"/>
    </source>
</evidence>
<protein>
    <submittedName>
        <fullName evidence="1">Uncharacterized protein</fullName>
    </submittedName>
</protein>